<dbReference type="CDD" id="cd01049">
    <property type="entry name" value="RNRR2"/>
    <property type="match status" value="1"/>
</dbReference>
<proteinExistence type="inferred from homology"/>
<evidence type="ECO:0000313" key="5">
    <source>
        <dbReference type="EMBL" id="CAA9271399.1"/>
    </source>
</evidence>
<dbReference type="Gene3D" id="1.10.620.20">
    <property type="entry name" value="Ribonucleotide Reductase, subunit A"/>
    <property type="match status" value="1"/>
</dbReference>
<reference evidence="5" key="1">
    <citation type="submission" date="2020-02" db="EMBL/GenBank/DDBJ databases">
        <authorList>
            <person name="Meier V. D."/>
        </authorList>
    </citation>
    <scope>NUCLEOTIDE SEQUENCE</scope>
    <source>
        <strain evidence="5">AVDCRST_MAG04</strain>
    </source>
</reference>
<dbReference type="SUPFAM" id="SSF47240">
    <property type="entry name" value="Ferritin-like"/>
    <property type="match status" value="1"/>
</dbReference>
<dbReference type="GO" id="GO:0046872">
    <property type="term" value="F:metal ion binding"/>
    <property type="evidence" value="ECO:0007669"/>
    <property type="project" value="UniProtKB-KW"/>
</dbReference>
<comment type="similarity">
    <text evidence="1 2">Belongs to the ribonucleoside diphosphate reductase small chain family.</text>
</comment>
<keyword evidence="2 4" id="KW-0408">Iron</keyword>
<evidence type="ECO:0000256" key="3">
    <source>
        <dbReference type="PIRSR" id="PIRSR000355-1"/>
    </source>
</evidence>
<dbReference type="InterPro" id="IPR000358">
    <property type="entry name" value="RNR_small_fam"/>
</dbReference>
<evidence type="ECO:0000256" key="2">
    <source>
        <dbReference type="PIRNR" id="PIRNR000355"/>
    </source>
</evidence>
<keyword evidence="2 4" id="KW-0479">Metal-binding</keyword>
<feature type="binding site" evidence="4">
    <location>
        <position position="112"/>
    </location>
    <ligand>
        <name>Fe cation</name>
        <dbReference type="ChEBI" id="CHEBI:24875"/>
        <label>1</label>
    </ligand>
</feature>
<comment type="catalytic activity">
    <reaction evidence="2">
        <text>a 2'-deoxyribonucleoside 5'-diphosphate + [thioredoxin]-disulfide + H2O = a ribonucleoside 5'-diphosphate + [thioredoxin]-dithiol</text>
        <dbReference type="Rhea" id="RHEA:23252"/>
        <dbReference type="Rhea" id="RHEA-COMP:10698"/>
        <dbReference type="Rhea" id="RHEA-COMP:10700"/>
        <dbReference type="ChEBI" id="CHEBI:15377"/>
        <dbReference type="ChEBI" id="CHEBI:29950"/>
        <dbReference type="ChEBI" id="CHEBI:50058"/>
        <dbReference type="ChEBI" id="CHEBI:57930"/>
        <dbReference type="ChEBI" id="CHEBI:73316"/>
        <dbReference type="EC" id="1.17.4.1"/>
    </reaction>
</comment>
<dbReference type="PANTHER" id="PTHR23409:SF18">
    <property type="entry name" value="RIBONUCLEOSIDE-DIPHOSPHATE REDUCTASE SUBUNIT M2"/>
    <property type="match status" value="1"/>
</dbReference>
<dbReference type="GO" id="GO:0009263">
    <property type="term" value="P:deoxyribonucleotide biosynthetic process"/>
    <property type="evidence" value="ECO:0007669"/>
    <property type="project" value="UniProtKB-KW"/>
</dbReference>
<dbReference type="GO" id="GO:0004748">
    <property type="term" value="F:ribonucleoside-diphosphate reductase activity, thioredoxin disulfide as acceptor"/>
    <property type="evidence" value="ECO:0007669"/>
    <property type="project" value="UniProtKB-EC"/>
</dbReference>
<dbReference type="EMBL" id="CADCTL010000222">
    <property type="protein sequence ID" value="CAA9271399.1"/>
    <property type="molecule type" value="Genomic_DNA"/>
</dbReference>
<name>A0A6J4J5P0_9PROT</name>
<feature type="binding site" evidence="4">
    <location>
        <position position="112"/>
    </location>
    <ligand>
        <name>Fe cation</name>
        <dbReference type="ChEBI" id="CHEBI:24875"/>
        <label>2</label>
    </ligand>
</feature>
<dbReference type="PANTHER" id="PTHR23409">
    <property type="entry name" value="RIBONUCLEOSIDE-DIPHOSPHATE REDUCTASE SMALL CHAIN"/>
    <property type="match status" value="1"/>
</dbReference>
<dbReference type="InterPro" id="IPR009078">
    <property type="entry name" value="Ferritin-like_SF"/>
</dbReference>
<dbReference type="PIRSF" id="PIRSF000355">
    <property type="entry name" value="NrdB"/>
    <property type="match status" value="1"/>
</dbReference>
<sequence>MADGMYTPDGRPARFDLLTANPVYKPFRYPWAYDAWLTQQRVHWLPEEVPLADDVKDWQKTLSEAERNLLTQIFRFFTQADVEVNNCYMKHYSQVFKPTEVLMMLSAFSNIETIHIAAYSHLLDTIGMPETEYTAFLKYKEMKDKFDYMQGFSVDSKPEIAKTLAAFGAFTEGLQLFASFAILMNFPRFNKMKGMGQIVSWSVRDETLHCLSVIRLFRTFVQENPEIWTAELRAEITGICATIVEHEDAFIDLAFELGGVQGLDAEQTKRYIRFIADRRLQQLGLEPLYNIEKNPLPWLDEMLNAVEHTNFFENRSTEYSRASTGGSWEEAFADTTFSSPQPAGVIALDGAAASNSRH</sequence>
<feature type="binding site" evidence="4">
    <location>
        <position position="209"/>
    </location>
    <ligand>
        <name>Fe cation</name>
        <dbReference type="ChEBI" id="CHEBI:24875"/>
        <label>2</label>
    </ligand>
</feature>
<dbReference type="NCBIfam" id="NF007186">
    <property type="entry name" value="PRK09614.1-5"/>
    <property type="match status" value="1"/>
</dbReference>
<dbReference type="EC" id="1.17.4.1" evidence="2"/>
<feature type="binding site" evidence="4">
    <location>
        <position position="172"/>
    </location>
    <ligand>
        <name>Fe cation</name>
        <dbReference type="ChEBI" id="CHEBI:24875"/>
        <label>2</label>
    </ligand>
</feature>
<evidence type="ECO:0000256" key="4">
    <source>
        <dbReference type="PIRSR" id="PIRSR000355-2"/>
    </source>
</evidence>
<evidence type="ECO:0000256" key="1">
    <source>
        <dbReference type="ARBA" id="ARBA00009303"/>
    </source>
</evidence>
<comment type="cofactor">
    <cofactor evidence="2 4">
        <name>Fe cation</name>
        <dbReference type="ChEBI" id="CHEBI:24875"/>
    </cofactor>
    <text evidence="2 4">Binds 2 iron ions per subunit.</text>
</comment>
<feature type="active site" evidence="3">
    <location>
        <position position="119"/>
    </location>
</feature>
<dbReference type="InterPro" id="IPR012348">
    <property type="entry name" value="RNR-like"/>
</dbReference>
<comment type="function">
    <text evidence="2">Provides the precursors necessary for DNA synthesis. Catalyzes the biosynthesis of deoxyribonucleotides from the corresponding ribonucleotides.</text>
</comment>
<accession>A0A6J4J5P0</accession>
<feature type="binding site" evidence="4">
    <location>
        <position position="115"/>
    </location>
    <ligand>
        <name>Fe cation</name>
        <dbReference type="ChEBI" id="CHEBI:24875"/>
        <label>1</label>
    </ligand>
</feature>
<dbReference type="Pfam" id="PF00268">
    <property type="entry name" value="Ribonuc_red_sm"/>
    <property type="match status" value="1"/>
</dbReference>
<gene>
    <name evidence="5" type="ORF">AVDCRST_MAG04-3105</name>
</gene>
<keyword evidence="2" id="KW-0215">Deoxyribonucleotide synthesis</keyword>
<dbReference type="UniPathway" id="UPA00326"/>
<protein>
    <recommendedName>
        <fullName evidence="2">Ribonucleoside-diphosphate reductase subunit beta</fullName>
        <ecNumber evidence="2">1.17.4.1</ecNumber>
    </recommendedName>
</protein>
<dbReference type="AlphaFoldDB" id="A0A6J4J5P0"/>
<feature type="binding site" evidence="4">
    <location>
        <position position="206"/>
    </location>
    <ligand>
        <name>Fe cation</name>
        <dbReference type="ChEBI" id="CHEBI:24875"/>
        <label>2</label>
    </ligand>
</feature>
<organism evidence="5">
    <name type="scientific">uncultured Acetobacteraceae bacterium</name>
    <dbReference type="NCBI Taxonomy" id="169975"/>
    <lineage>
        <taxon>Bacteria</taxon>
        <taxon>Pseudomonadati</taxon>
        <taxon>Pseudomonadota</taxon>
        <taxon>Alphaproteobacteria</taxon>
        <taxon>Acetobacterales</taxon>
        <taxon>Acetobacteraceae</taxon>
        <taxon>environmental samples</taxon>
    </lineage>
</organism>
<feature type="binding site" evidence="4">
    <location>
        <position position="81"/>
    </location>
    <ligand>
        <name>Fe cation</name>
        <dbReference type="ChEBI" id="CHEBI:24875"/>
        <label>1</label>
    </ligand>
</feature>
<dbReference type="InterPro" id="IPR033909">
    <property type="entry name" value="RNR_small"/>
</dbReference>
<keyword evidence="2 5" id="KW-0560">Oxidoreductase</keyword>